<comment type="caution">
    <text evidence="2">The sequence shown here is derived from an EMBL/GenBank/DDBJ whole genome shotgun (WGS) entry which is preliminary data.</text>
</comment>
<dbReference type="InterPro" id="IPR037401">
    <property type="entry name" value="SnoaL-like"/>
</dbReference>
<dbReference type="Gene3D" id="3.10.450.50">
    <property type="match status" value="1"/>
</dbReference>
<protein>
    <submittedName>
        <fullName evidence="2">3-phenylpropionate/cinnamic acid dioxygenase small subunit</fullName>
    </submittedName>
</protein>
<reference evidence="2 3" key="1">
    <citation type="submission" date="2020-08" db="EMBL/GenBank/DDBJ databases">
        <title>Genomic Encyclopedia of Type Strains, Phase III (KMG-III): the genomes of soil and plant-associated and newly described type strains.</title>
        <authorList>
            <person name="Whitman W."/>
        </authorList>
    </citation>
    <scope>NUCLEOTIDE SEQUENCE [LARGE SCALE GENOMIC DNA]</scope>
    <source>
        <strain evidence="2 3">CECT 8577</strain>
    </source>
</reference>
<dbReference type="GO" id="GO:0051213">
    <property type="term" value="F:dioxygenase activity"/>
    <property type="evidence" value="ECO:0007669"/>
    <property type="project" value="UniProtKB-KW"/>
</dbReference>
<evidence type="ECO:0000313" key="2">
    <source>
        <dbReference type="EMBL" id="MBB3052052.1"/>
    </source>
</evidence>
<accession>A0A839S3V0</accession>
<dbReference type="EMBL" id="JACHWU010000003">
    <property type="protein sequence ID" value="MBB3052052.1"/>
    <property type="molecule type" value="Genomic_DNA"/>
</dbReference>
<gene>
    <name evidence="2" type="ORF">FHS23_003081</name>
</gene>
<keyword evidence="2" id="KW-0223">Dioxygenase</keyword>
<dbReference type="RefSeq" id="WP_183655216.1">
    <property type="nucleotide sequence ID" value="NZ_JACHWU010000003.1"/>
</dbReference>
<dbReference type="InterPro" id="IPR032710">
    <property type="entry name" value="NTF2-like_dom_sf"/>
</dbReference>
<organism evidence="2 3">
    <name type="scientific">Prauserella isguenensis</name>
    <dbReference type="NCBI Taxonomy" id="1470180"/>
    <lineage>
        <taxon>Bacteria</taxon>
        <taxon>Bacillati</taxon>
        <taxon>Actinomycetota</taxon>
        <taxon>Actinomycetes</taxon>
        <taxon>Pseudonocardiales</taxon>
        <taxon>Pseudonocardiaceae</taxon>
        <taxon>Prauserella</taxon>
    </lineage>
</organism>
<name>A0A839S3V0_9PSEU</name>
<dbReference type="AlphaFoldDB" id="A0A839S3V0"/>
<keyword evidence="2" id="KW-0560">Oxidoreductase</keyword>
<keyword evidence="3" id="KW-1185">Reference proteome</keyword>
<dbReference type="Proteomes" id="UP000550714">
    <property type="component" value="Unassembled WGS sequence"/>
</dbReference>
<dbReference type="Pfam" id="PF13577">
    <property type="entry name" value="SnoaL_4"/>
    <property type="match status" value="1"/>
</dbReference>
<dbReference type="CDD" id="cd00531">
    <property type="entry name" value="NTF2_like"/>
    <property type="match status" value="1"/>
</dbReference>
<proteinExistence type="predicted"/>
<dbReference type="SUPFAM" id="SSF54427">
    <property type="entry name" value="NTF2-like"/>
    <property type="match status" value="1"/>
</dbReference>
<evidence type="ECO:0000259" key="1">
    <source>
        <dbReference type="Pfam" id="PF13577"/>
    </source>
</evidence>
<evidence type="ECO:0000313" key="3">
    <source>
        <dbReference type="Proteomes" id="UP000550714"/>
    </source>
</evidence>
<feature type="domain" description="SnoaL-like" evidence="1">
    <location>
        <begin position="12"/>
        <end position="125"/>
    </location>
</feature>
<sequence>MTTIADPAGAEAARATLHRYARAVDNRDEAALALVFTEDVAFERVDGLREGRDTVLAFYRTVFGGPTVWSKHMVTNVLVEPHRDGLAVTAYFQAVSRTADDAIAVFGEYDDLLVPGGDGLRIARKRIDVQQTFDLEPRDG</sequence>